<keyword evidence="4" id="KW-0862">Zinc</keyword>
<comment type="caution">
    <text evidence="9">The sequence shown here is derived from an EMBL/GenBank/DDBJ whole genome shotgun (WGS) entry which is preliminary data.</text>
</comment>
<feature type="non-terminal residue" evidence="9">
    <location>
        <position position="112"/>
    </location>
</feature>
<accession>A0AAV5V3I9</accession>
<keyword evidence="1" id="KW-0678">Repressor</keyword>
<dbReference type="Proteomes" id="UP001432322">
    <property type="component" value="Unassembled WGS sequence"/>
</dbReference>
<dbReference type="GO" id="GO:0005634">
    <property type="term" value="C:nucleus"/>
    <property type="evidence" value="ECO:0007669"/>
    <property type="project" value="UniProtKB-ARBA"/>
</dbReference>
<evidence type="ECO:0000259" key="8">
    <source>
        <dbReference type="PROSITE" id="PS51293"/>
    </source>
</evidence>
<proteinExistence type="predicted"/>
<keyword evidence="6" id="KW-0539">Nucleus</keyword>
<keyword evidence="10" id="KW-1185">Reference proteome</keyword>
<evidence type="ECO:0000256" key="7">
    <source>
        <dbReference type="SAM" id="MobiDB-lite"/>
    </source>
</evidence>
<dbReference type="GO" id="GO:0008270">
    <property type="term" value="F:zinc ion binding"/>
    <property type="evidence" value="ECO:0007669"/>
    <property type="project" value="UniProtKB-KW"/>
</dbReference>
<evidence type="ECO:0000256" key="6">
    <source>
        <dbReference type="ARBA" id="ARBA00023242"/>
    </source>
</evidence>
<feature type="compositionally biased region" description="Acidic residues" evidence="7">
    <location>
        <begin position="87"/>
        <end position="99"/>
    </location>
</feature>
<evidence type="ECO:0000313" key="10">
    <source>
        <dbReference type="Proteomes" id="UP001432322"/>
    </source>
</evidence>
<feature type="region of interest" description="Disordered" evidence="7">
    <location>
        <begin position="54"/>
        <end position="112"/>
    </location>
</feature>
<dbReference type="GO" id="GO:0003677">
    <property type="term" value="F:DNA binding"/>
    <property type="evidence" value="ECO:0007669"/>
    <property type="project" value="UniProtKB-KW"/>
</dbReference>
<dbReference type="PROSITE" id="PS51293">
    <property type="entry name" value="SANT"/>
    <property type="match status" value="1"/>
</dbReference>
<evidence type="ECO:0000256" key="3">
    <source>
        <dbReference type="ARBA" id="ARBA00022771"/>
    </source>
</evidence>
<evidence type="ECO:0000256" key="1">
    <source>
        <dbReference type="ARBA" id="ARBA00022491"/>
    </source>
</evidence>
<name>A0AAV5V3I9_9BILA</name>
<protein>
    <recommendedName>
        <fullName evidence="8">SANT domain-containing protein</fullName>
    </recommendedName>
</protein>
<feature type="compositionally biased region" description="Low complexity" evidence="7">
    <location>
        <begin position="68"/>
        <end position="78"/>
    </location>
</feature>
<dbReference type="AlphaFoldDB" id="A0AAV5V3I9"/>
<keyword evidence="5" id="KW-0238">DNA-binding</keyword>
<dbReference type="FunFam" id="1.10.10.60:FF:000012">
    <property type="entry name" value="Metastasis-associated 1 family, member 3"/>
    <property type="match status" value="1"/>
</dbReference>
<feature type="non-terminal residue" evidence="9">
    <location>
        <position position="1"/>
    </location>
</feature>
<evidence type="ECO:0000256" key="5">
    <source>
        <dbReference type="ARBA" id="ARBA00023125"/>
    </source>
</evidence>
<feature type="domain" description="SANT" evidence="8">
    <location>
        <begin position="1"/>
        <end position="29"/>
    </location>
</feature>
<organism evidence="9 10">
    <name type="scientific">Pristionchus fissidentatus</name>
    <dbReference type="NCBI Taxonomy" id="1538716"/>
    <lineage>
        <taxon>Eukaryota</taxon>
        <taxon>Metazoa</taxon>
        <taxon>Ecdysozoa</taxon>
        <taxon>Nematoda</taxon>
        <taxon>Chromadorea</taxon>
        <taxon>Rhabditida</taxon>
        <taxon>Rhabditina</taxon>
        <taxon>Diplogasteromorpha</taxon>
        <taxon>Diplogasteroidea</taxon>
        <taxon>Neodiplogasteridae</taxon>
        <taxon>Pristionchus</taxon>
    </lineage>
</organism>
<keyword evidence="3" id="KW-0863">Zinc-finger</keyword>
<reference evidence="9" key="1">
    <citation type="submission" date="2023-10" db="EMBL/GenBank/DDBJ databases">
        <title>Genome assembly of Pristionchus species.</title>
        <authorList>
            <person name="Yoshida K."/>
            <person name="Sommer R.J."/>
        </authorList>
    </citation>
    <scope>NUCLEOTIDE SEQUENCE</scope>
    <source>
        <strain evidence="9">RS5133</strain>
    </source>
</reference>
<gene>
    <name evidence="9" type="ORF">PFISCL1PPCAC_4250</name>
</gene>
<evidence type="ECO:0000256" key="4">
    <source>
        <dbReference type="ARBA" id="ARBA00022833"/>
    </source>
</evidence>
<dbReference type="InterPro" id="IPR017884">
    <property type="entry name" value="SANT_dom"/>
</dbReference>
<keyword evidence="2" id="KW-0479">Metal-binding</keyword>
<dbReference type="EMBL" id="BTSY01000002">
    <property type="protein sequence ID" value="GMT12953.1"/>
    <property type="molecule type" value="Genomic_DNA"/>
</dbReference>
<evidence type="ECO:0000256" key="2">
    <source>
        <dbReference type="ARBA" id="ARBA00022723"/>
    </source>
</evidence>
<sequence>FRLIREAFVPTRTLGELIQYYYQWKKTARFNEFRRGHVHAPRKDFMTEVMDQMDGNKRRREAAEKSEAATAAELALSTPSTTVIQSENDDDEVEYEEPPADVWASVQPLQQQ</sequence>
<evidence type="ECO:0000313" key="9">
    <source>
        <dbReference type="EMBL" id="GMT12953.1"/>
    </source>
</evidence>
<dbReference type="Gene3D" id="1.10.10.60">
    <property type="entry name" value="Homeodomain-like"/>
    <property type="match status" value="1"/>
</dbReference>